<proteinExistence type="predicted"/>
<dbReference type="Proteomes" id="UP000324021">
    <property type="component" value="Unassembled WGS sequence"/>
</dbReference>
<reference evidence="3 4" key="2">
    <citation type="submission" date="2016-10" db="EMBL/GenBank/DDBJ databases">
        <authorList>
            <person name="Varghese N."/>
            <person name="Submissions S."/>
        </authorList>
    </citation>
    <scope>NUCLEOTIDE SEQUENCE [LARGE SCALE GENOMIC DNA]</scope>
    <source>
        <strain evidence="1 4">CDM_1</strain>
        <strain evidence="3">CDM_6</strain>
    </source>
</reference>
<evidence type="ECO:0000313" key="3">
    <source>
        <dbReference type="Proteomes" id="UP000199320"/>
    </source>
</evidence>
<protein>
    <recommendedName>
        <fullName evidence="5">ArsR family transcriptional regulator</fullName>
    </recommendedName>
</protein>
<dbReference type="InterPro" id="IPR036388">
    <property type="entry name" value="WH-like_DNA-bd_sf"/>
</dbReference>
<organism evidence="1 4">
    <name type="scientific">Natrinema hispanicum</name>
    <dbReference type="NCBI Taxonomy" id="392421"/>
    <lineage>
        <taxon>Archaea</taxon>
        <taxon>Methanobacteriati</taxon>
        <taxon>Methanobacteriota</taxon>
        <taxon>Stenosarchaea group</taxon>
        <taxon>Halobacteria</taxon>
        <taxon>Halobacteriales</taxon>
        <taxon>Natrialbaceae</taxon>
        <taxon>Natrinema</taxon>
    </lineage>
</organism>
<evidence type="ECO:0000313" key="4">
    <source>
        <dbReference type="Proteomes" id="UP000324021"/>
    </source>
</evidence>
<sequence>MDIGCKSVNQSTDWETMMTVLADRSRRRLLMNLIEHNPQEERVNIPEGVQIGEEELEVLQTEFVHNHLPKLEEEGYIRWKRDSHEVVKGPKFDEIRPLLELISNHRNELPDGWI</sequence>
<accession>A0A1G6L9B5</accession>
<dbReference type="EMBL" id="FOIC01000003">
    <property type="protein sequence ID" value="SET00893.1"/>
    <property type="molecule type" value="Genomic_DNA"/>
</dbReference>
<dbReference type="EMBL" id="FMZP01000003">
    <property type="protein sequence ID" value="SDC39385.1"/>
    <property type="molecule type" value="Genomic_DNA"/>
</dbReference>
<evidence type="ECO:0008006" key="5">
    <source>
        <dbReference type="Google" id="ProtNLM"/>
    </source>
</evidence>
<dbReference type="AlphaFoldDB" id="A0A1G6L9B5"/>
<name>A0A1G6L9B5_9EURY</name>
<gene>
    <name evidence="2" type="ORF">SAMN04488694_10380</name>
    <name evidence="1" type="ORF">SAMN05192552_1003227</name>
</gene>
<evidence type="ECO:0000313" key="1">
    <source>
        <dbReference type="EMBL" id="SDC39385.1"/>
    </source>
</evidence>
<evidence type="ECO:0000313" key="2">
    <source>
        <dbReference type="EMBL" id="SET00893.1"/>
    </source>
</evidence>
<dbReference type="Gene3D" id="1.10.10.10">
    <property type="entry name" value="Winged helix-like DNA-binding domain superfamily/Winged helix DNA-binding domain"/>
    <property type="match status" value="1"/>
</dbReference>
<reference evidence="2" key="1">
    <citation type="submission" date="2016-10" db="EMBL/GenBank/DDBJ databases">
        <authorList>
            <person name="de Groot N.N."/>
        </authorList>
    </citation>
    <scope>NUCLEOTIDE SEQUENCE [LARGE SCALE GENOMIC DNA]</scope>
    <source>
        <strain evidence="2">CDM_6</strain>
    </source>
</reference>
<keyword evidence="3" id="KW-1185">Reference proteome</keyword>
<dbReference type="Proteomes" id="UP000199320">
    <property type="component" value="Unassembled WGS sequence"/>
</dbReference>